<dbReference type="Pfam" id="PF13180">
    <property type="entry name" value="PDZ_2"/>
    <property type="match status" value="1"/>
</dbReference>
<keyword evidence="6" id="KW-0472">Membrane</keyword>
<evidence type="ECO:0000256" key="1">
    <source>
        <dbReference type="ARBA" id="ARBA00009179"/>
    </source>
</evidence>
<feature type="domain" description="PDZ" evidence="7">
    <location>
        <begin position="91"/>
        <end position="172"/>
    </location>
</feature>
<keyword evidence="6" id="KW-1133">Transmembrane helix</keyword>
<dbReference type="CDD" id="cd07560">
    <property type="entry name" value="Peptidase_S41_CPP"/>
    <property type="match status" value="1"/>
</dbReference>
<dbReference type="SUPFAM" id="SSF50156">
    <property type="entry name" value="PDZ domain-like"/>
    <property type="match status" value="1"/>
</dbReference>
<dbReference type="InterPro" id="IPR036034">
    <property type="entry name" value="PDZ_sf"/>
</dbReference>
<accession>A0AAW4W0D6</accession>
<comment type="caution">
    <text evidence="8">The sequence shown here is derived from an EMBL/GenBank/DDBJ whole genome shotgun (WGS) entry which is preliminary data.</text>
</comment>
<dbReference type="InterPro" id="IPR005151">
    <property type="entry name" value="Tail-specific_protease"/>
</dbReference>
<dbReference type="Gene3D" id="3.30.750.44">
    <property type="match status" value="1"/>
</dbReference>
<keyword evidence="2 5" id="KW-0645">Protease</keyword>
<dbReference type="RefSeq" id="WP_227600584.1">
    <property type="nucleotide sequence ID" value="NZ_JAJEPX010000014.1"/>
</dbReference>
<organism evidence="8 9">
    <name type="scientific">Agathobaculum butyriciproducens</name>
    <dbReference type="NCBI Taxonomy" id="1628085"/>
    <lineage>
        <taxon>Bacteria</taxon>
        <taxon>Bacillati</taxon>
        <taxon>Bacillota</taxon>
        <taxon>Clostridia</taxon>
        <taxon>Eubacteriales</taxon>
        <taxon>Butyricicoccaceae</taxon>
        <taxon>Agathobaculum</taxon>
    </lineage>
</organism>
<dbReference type="Proteomes" id="UP001298753">
    <property type="component" value="Unassembled WGS sequence"/>
</dbReference>
<dbReference type="SMART" id="SM00228">
    <property type="entry name" value="PDZ"/>
    <property type="match status" value="1"/>
</dbReference>
<dbReference type="SUPFAM" id="SSF52096">
    <property type="entry name" value="ClpP/crotonase"/>
    <property type="match status" value="1"/>
</dbReference>
<name>A0AAW4W0D6_9FIRM</name>
<dbReference type="GO" id="GO:0008236">
    <property type="term" value="F:serine-type peptidase activity"/>
    <property type="evidence" value="ECO:0007669"/>
    <property type="project" value="UniProtKB-KW"/>
</dbReference>
<evidence type="ECO:0000256" key="4">
    <source>
        <dbReference type="ARBA" id="ARBA00022825"/>
    </source>
</evidence>
<dbReference type="AlphaFoldDB" id="A0AAW4W0D6"/>
<keyword evidence="6" id="KW-0812">Transmembrane</keyword>
<dbReference type="SMART" id="SM00245">
    <property type="entry name" value="TSPc"/>
    <property type="match status" value="1"/>
</dbReference>
<dbReference type="Pfam" id="PF03572">
    <property type="entry name" value="Peptidase_S41"/>
    <property type="match status" value="1"/>
</dbReference>
<evidence type="ECO:0000259" key="7">
    <source>
        <dbReference type="PROSITE" id="PS50106"/>
    </source>
</evidence>
<evidence type="ECO:0000256" key="5">
    <source>
        <dbReference type="RuleBase" id="RU004404"/>
    </source>
</evidence>
<evidence type="ECO:0000313" key="9">
    <source>
        <dbReference type="Proteomes" id="UP001298753"/>
    </source>
</evidence>
<evidence type="ECO:0000313" key="8">
    <source>
        <dbReference type="EMBL" id="MCC2176731.1"/>
    </source>
</evidence>
<feature type="transmembrane region" description="Helical" evidence="6">
    <location>
        <begin position="12"/>
        <end position="35"/>
    </location>
</feature>
<dbReference type="InterPro" id="IPR004447">
    <property type="entry name" value="Peptidase_S41A"/>
</dbReference>
<dbReference type="InterPro" id="IPR001478">
    <property type="entry name" value="PDZ"/>
</dbReference>
<evidence type="ECO:0000256" key="3">
    <source>
        <dbReference type="ARBA" id="ARBA00022801"/>
    </source>
</evidence>
<keyword evidence="4 5" id="KW-0720">Serine protease</keyword>
<dbReference type="PROSITE" id="PS50106">
    <property type="entry name" value="PDZ"/>
    <property type="match status" value="1"/>
</dbReference>
<gene>
    <name evidence="8" type="ORF">LKD22_06280</name>
</gene>
<dbReference type="GO" id="GO:0004175">
    <property type="term" value="F:endopeptidase activity"/>
    <property type="evidence" value="ECO:0007669"/>
    <property type="project" value="TreeGrafter"/>
</dbReference>
<keyword evidence="3 5" id="KW-0378">Hydrolase</keyword>
<sequence length="387" mass="41502">MKKLRERQVSLRMALTMCAAAGAITAVICLISTGWNTNEVGKKLREIDRLVSDKYVGELDADNVADYAAAGYITGLGDKWSSYIPAENYEAYRMSGEGKGCGIGVSVTSTETSIRVTLVYDDSPAAKAGIQKGDYILGTGDLTTEKDGSSAVISAISGKEGTDVTVTVKKADGSAKELTMQRAVVTQKMAWGKMLNDKIGYIRIENFHDGCADQFKTVLQSLTDSGAQSLVIDVRHNGGGRVKEMSAALDPLLGEGTIMTLRMKNGSETVYTSDADCIDLPIAVLIDDQSISAAEFFAAALQEYDRATLVGTHTTGKGRAQRTYQLSDGSAVNLSVEEYFTPKGKSLADVGIAPDIEVKLTDEQIQNFFFLTSETDPQLQKAMETVG</sequence>
<dbReference type="Gene3D" id="2.30.42.10">
    <property type="match status" value="1"/>
</dbReference>
<dbReference type="PANTHER" id="PTHR32060:SF30">
    <property type="entry name" value="CARBOXY-TERMINAL PROCESSING PROTEASE CTPA"/>
    <property type="match status" value="1"/>
</dbReference>
<dbReference type="GO" id="GO:0007165">
    <property type="term" value="P:signal transduction"/>
    <property type="evidence" value="ECO:0007669"/>
    <property type="project" value="TreeGrafter"/>
</dbReference>
<evidence type="ECO:0000256" key="6">
    <source>
        <dbReference type="SAM" id="Phobius"/>
    </source>
</evidence>
<dbReference type="NCBIfam" id="TIGR00225">
    <property type="entry name" value="prc"/>
    <property type="match status" value="1"/>
</dbReference>
<dbReference type="InterPro" id="IPR029045">
    <property type="entry name" value="ClpP/crotonase-like_dom_sf"/>
</dbReference>
<dbReference type="GeneID" id="98660145"/>
<protein>
    <submittedName>
        <fullName evidence="8">PDZ domain-containing protein</fullName>
    </submittedName>
</protein>
<dbReference type="Gene3D" id="3.90.226.10">
    <property type="entry name" value="2-enoyl-CoA Hydratase, Chain A, domain 1"/>
    <property type="match status" value="1"/>
</dbReference>
<keyword evidence="9" id="KW-1185">Reference proteome</keyword>
<comment type="similarity">
    <text evidence="1 5">Belongs to the peptidase S41A family.</text>
</comment>
<proteinExistence type="inferred from homology"/>
<dbReference type="GO" id="GO:0030288">
    <property type="term" value="C:outer membrane-bounded periplasmic space"/>
    <property type="evidence" value="ECO:0007669"/>
    <property type="project" value="TreeGrafter"/>
</dbReference>
<dbReference type="GO" id="GO:0006508">
    <property type="term" value="P:proteolysis"/>
    <property type="evidence" value="ECO:0007669"/>
    <property type="project" value="UniProtKB-KW"/>
</dbReference>
<dbReference type="EMBL" id="JAJEPX010000014">
    <property type="protein sequence ID" value="MCC2176731.1"/>
    <property type="molecule type" value="Genomic_DNA"/>
</dbReference>
<reference evidence="8 9" key="1">
    <citation type="submission" date="2021-10" db="EMBL/GenBank/DDBJ databases">
        <title>Anaerobic single-cell dispensing facilitates the cultivation of human gut bacteria.</title>
        <authorList>
            <person name="Afrizal A."/>
        </authorList>
    </citation>
    <scope>NUCLEOTIDE SEQUENCE [LARGE SCALE GENOMIC DNA]</scope>
    <source>
        <strain evidence="8 9">CLA-AA-H270</strain>
    </source>
</reference>
<evidence type="ECO:0000256" key="2">
    <source>
        <dbReference type="ARBA" id="ARBA00022670"/>
    </source>
</evidence>
<dbReference type="PANTHER" id="PTHR32060">
    <property type="entry name" value="TAIL-SPECIFIC PROTEASE"/>
    <property type="match status" value="1"/>
</dbReference>